<organism evidence="2 3">
    <name type="scientific">Serendipita vermifera MAFF 305830</name>
    <dbReference type="NCBI Taxonomy" id="933852"/>
    <lineage>
        <taxon>Eukaryota</taxon>
        <taxon>Fungi</taxon>
        <taxon>Dikarya</taxon>
        <taxon>Basidiomycota</taxon>
        <taxon>Agaricomycotina</taxon>
        <taxon>Agaricomycetes</taxon>
        <taxon>Sebacinales</taxon>
        <taxon>Serendipitaceae</taxon>
        <taxon>Serendipita</taxon>
    </lineage>
</organism>
<proteinExistence type="predicted"/>
<protein>
    <recommendedName>
        <fullName evidence="4">C2H2-type domain-containing protein</fullName>
    </recommendedName>
</protein>
<reference evidence="2 3" key="1">
    <citation type="submission" date="2014-04" db="EMBL/GenBank/DDBJ databases">
        <authorList>
            <consortium name="DOE Joint Genome Institute"/>
            <person name="Kuo A."/>
            <person name="Zuccaro A."/>
            <person name="Kohler A."/>
            <person name="Nagy L.G."/>
            <person name="Floudas D."/>
            <person name="Copeland A."/>
            <person name="Barry K.W."/>
            <person name="Cichocki N."/>
            <person name="Veneault-Fourrey C."/>
            <person name="LaButti K."/>
            <person name="Lindquist E.A."/>
            <person name="Lipzen A."/>
            <person name="Lundell T."/>
            <person name="Morin E."/>
            <person name="Murat C."/>
            <person name="Sun H."/>
            <person name="Tunlid A."/>
            <person name="Henrissat B."/>
            <person name="Grigoriev I.V."/>
            <person name="Hibbett D.S."/>
            <person name="Martin F."/>
            <person name="Nordberg H.P."/>
            <person name="Cantor M.N."/>
            <person name="Hua S.X."/>
        </authorList>
    </citation>
    <scope>NUCLEOTIDE SEQUENCE [LARGE SCALE GENOMIC DNA]</scope>
    <source>
        <strain evidence="2 3">MAFF 305830</strain>
    </source>
</reference>
<evidence type="ECO:0000313" key="2">
    <source>
        <dbReference type="EMBL" id="KIM19550.1"/>
    </source>
</evidence>
<name>A0A0C3A4F5_SERVB</name>
<dbReference type="AlphaFoldDB" id="A0A0C3A4F5"/>
<evidence type="ECO:0000313" key="3">
    <source>
        <dbReference type="Proteomes" id="UP000054097"/>
    </source>
</evidence>
<feature type="region of interest" description="Disordered" evidence="1">
    <location>
        <begin position="75"/>
        <end position="110"/>
    </location>
</feature>
<sequence>MDAQGNYIGDSYPTYSPVQVLEGWGNNAPFPYIGFPQCSYGYEPGWPVVSTIDTTPPQSDYHVSLRMLAHPQADDMELAPSPSSLSQEHLSTEEHSVPTSNSMASTPVPTGILEDRQLKHKCRTCSRWYARHVRAEACSNRHSQEKPHVCTGACGDLTCTAAYRSLEHLRRHQRSPDKRKISCPKCHKHILKQNIARHRDRCP</sequence>
<accession>A0A0C3A4F5</accession>
<dbReference type="Proteomes" id="UP000054097">
    <property type="component" value="Unassembled WGS sequence"/>
</dbReference>
<gene>
    <name evidence="2" type="ORF">M408DRAFT_334358</name>
</gene>
<dbReference type="HOGENOM" id="CLU_1349630_0_0_1"/>
<reference evidence="3" key="2">
    <citation type="submission" date="2015-01" db="EMBL/GenBank/DDBJ databases">
        <title>Evolutionary Origins and Diversification of the Mycorrhizal Mutualists.</title>
        <authorList>
            <consortium name="DOE Joint Genome Institute"/>
            <consortium name="Mycorrhizal Genomics Consortium"/>
            <person name="Kohler A."/>
            <person name="Kuo A."/>
            <person name="Nagy L.G."/>
            <person name="Floudas D."/>
            <person name="Copeland A."/>
            <person name="Barry K.W."/>
            <person name="Cichocki N."/>
            <person name="Veneault-Fourrey C."/>
            <person name="LaButti K."/>
            <person name="Lindquist E.A."/>
            <person name="Lipzen A."/>
            <person name="Lundell T."/>
            <person name="Morin E."/>
            <person name="Murat C."/>
            <person name="Riley R."/>
            <person name="Ohm R."/>
            <person name="Sun H."/>
            <person name="Tunlid A."/>
            <person name="Henrissat B."/>
            <person name="Grigoriev I.V."/>
            <person name="Hibbett D.S."/>
            <person name="Martin F."/>
        </authorList>
    </citation>
    <scope>NUCLEOTIDE SEQUENCE [LARGE SCALE GENOMIC DNA]</scope>
    <source>
        <strain evidence="3">MAFF 305830</strain>
    </source>
</reference>
<dbReference type="EMBL" id="KN824630">
    <property type="protein sequence ID" value="KIM19550.1"/>
    <property type="molecule type" value="Genomic_DNA"/>
</dbReference>
<evidence type="ECO:0000256" key="1">
    <source>
        <dbReference type="SAM" id="MobiDB-lite"/>
    </source>
</evidence>
<evidence type="ECO:0008006" key="4">
    <source>
        <dbReference type="Google" id="ProtNLM"/>
    </source>
</evidence>
<dbReference type="OrthoDB" id="6077919at2759"/>
<keyword evidence="3" id="KW-1185">Reference proteome</keyword>
<feature type="compositionally biased region" description="Polar residues" evidence="1">
    <location>
        <begin position="97"/>
        <end position="108"/>
    </location>
</feature>